<dbReference type="InterPro" id="IPR041492">
    <property type="entry name" value="HAD_2"/>
</dbReference>
<dbReference type="PANTHER" id="PTHR46470">
    <property type="entry name" value="N-ACYLNEURAMINATE-9-PHOSPHATASE"/>
    <property type="match status" value="1"/>
</dbReference>
<dbReference type="GeneID" id="3701679"/>
<accession>A0A1U7EX42</accession>
<dbReference type="Gene3D" id="3.40.50.1000">
    <property type="entry name" value="HAD superfamily/HAD-like"/>
    <property type="match status" value="1"/>
</dbReference>
<dbReference type="Gene3D" id="1.10.150.520">
    <property type="match status" value="1"/>
</dbReference>
<organism evidence="5 6">
    <name type="scientific">Natronomonas pharaonis (strain ATCC 35678 / DSM 2160 / CIP 103997 / JCM 8858 / NBRC 14720 / NCIMB 2260 / Gabara)</name>
    <name type="common">Halobacterium pharaonis</name>
    <dbReference type="NCBI Taxonomy" id="348780"/>
    <lineage>
        <taxon>Archaea</taxon>
        <taxon>Methanobacteriati</taxon>
        <taxon>Methanobacteriota</taxon>
        <taxon>Stenosarchaea group</taxon>
        <taxon>Halobacteria</taxon>
        <taxon>Halobacteriales</taxon>
        <taxon>Natronomonadaceae</taxon>
        <taxon>Natronomonas</taxon>
    </lineage>
</organism>
<dbReference type="eggNOG" id="arCOG02291">
    <property type="taxonomic scope" value="Archaea"/>
</dbReference>
<reference evidence="5 6" key="1">
    <citation type="journal article" date="2005" name="Genome Res.">
        <title>Living with two extremes: conclusions from the genome sequence of Natronomonas pharaonis.</title>
        <authorList>
            <person name="Falb M."/>
            <person name="Pfeiffer F."/>
            <person name="Palm P."/>
            <person name="Rodewald K."/>
            <person name="Hickmann V."/>
            <person name="Tittor J."/>
            <person name="Oesterhelt D."/>
        </authorList>
    </citation>
    <scope>NUCLEOTIDE SEQUENCE [LARGE SCALE GENOMIC DNA]</scope>
    <source>
        <strain evidence="6">ATCC 35678 / DSM 2160 / CIP 103997 / JCM 8858 / NBRC 14720 / NCIMB 2260 / Gabara</strain>
    </source>
</reference>
<comment type="similarity">
    <text evidence="2">Belongs to the HAD-like hydrolase superfamily.</text>
</comment>
<dbReference type="SFLD" id="SFLDG01129">
    <property type="entry name" value="C1.5:_HAD__Beta-PGM__Phosphata"/>
    <property type="match status" value="1"/>
</dbReference>
<dbReference type="InterPro" id="IPR023214">
    <property type="entry name" value="HAD_sf"/>
</dbReference>
<dbReference type="HOGENOM" id="CLU_045011_8_2_2"/>
<evidence type="ECO:0000256" key="1">
    <source>
        <dbReference type="ARBA" id="ARBA00001946"/>
    </source>
</evidence>
<dbReference type="STRING" id="348780.NP_3182A"/>
<keyword evidence="4" id="KW-0460">Magnesium</keyword>
<dbReference type="SFLD" id="SFLDS00003">
    <property type="entry name" value="Haloacid_Dehalogenase"/>
    <property type="match status" value="1"/>
</dbReference>
<proteinExistence type="inferred from homology"/>
<dbReference type="GO" id="GO:0050124">
    <property type="term" value="F:N-acylneuraminate-9-phosphatase activity"/>
    <property type="evidence" value="ECO:0007669"/>
    <property type="project" value="TreeGrafter"/>
</dbReference>
<dbReference type="RefSeq" id="WP_011323304.1">
    <property type="nucleotide sequence ID" value="NC_007426.1"/>
</dbReference>
<dbReference type="Proteomes" id="UP000002698">
    <property type="component" value="Chromosome"/>
</dbReference>
<dbReference type="GO" id="GO:0046380">
    <property type="term" value="P:N-acetylneuraminate biosynthetic process"/>
    <property type="evidence" value="ECO:0007669"/>
    <property type="project" value="TreeGrafter"/>
</dbReference>
<keyword evidence="3 5" id="KW-0378">Hydrolase</keyword>
<protein>
    <submittedName>
        <fullName evidence="5">HAD superfamily hydrolase</fullName>
    </submittedName>
</protein>
<evidence type="ECO:0000313" key="6">
    <source>
        <dbReference type="Proteomes" id="UP000002698"/>
    </source>
</evidence>
<keyword evidence="6" id="KW-1185">Reference proteome</keyword>
<gene>
    <name evidence="5" type="ordered locus">NP_3182A</name>
</gene>
<dbReference type="PANTHER" id="PTHR46470:SF3">
    <property type="entry name" value="N-ACYLNEURAMINATE-9-PHOSPHATASE"/>
    <property type="match status" value="1"/>
</dbReference>
<dbReference type="EnsemblBacteria" id="CAI49682">
    <property type="protein sequence ID" value="CAI49682"/>
    <property type="gene ID" value="NP_3182A"/>
</dbReference>
<dbReference type="InterPro" id="IPR036412">
    <property type="entry name" value="HAD-like_sf"/>
</dbReference>
<dbReference type="AlphaFoldDB" id="A0A1U7EX42"/>
<evidence type="ECO:0000256" key="2">
    <source>
        <dbReference type="ARBA" id="ARBA00007958"/>
    </source>
</evidence>
<evidence type="ECO:0000256" key="3">
    <source>
        <dbReference type="ARBA" id="ARBA00022801"/>
    </source>
</evidence>
<dbReference type="EMBL" id="CR936257">
    <property type="protein sequence ID" value="CAI49682.1"/>
    <property type="molecule type" value="Genomic_DNA"/>
</dbReference>
<dbReference type="InterPro" id="IPR006439">
    <property type="entry name" value="HAD-SF_hydro_IA"/>
</dbReference>
<dbReference type="OrthoDB" id="131325at2157"/>
<sequence>MTVGYLFDFDRTLVTYEPDIPGIFRNACEAVGVEPPDDAADIIRTGYVETFCAFDESPYLGAARAARDAGLDVDPERLAEAHIEAELAATTVPDGVGDLLASLSSVGIVTNGYGPVQRRKLAETGLEPHVDAVVCADDVEAFKPDNAPFDAITAALPAGDYVMVGDSVEYDIRPAAERGYRTVYVGDGDAAEADICLSSPAHLPALPRRLDAVEPTDF</sequence>
<dbReference type="KEGG" id="nph:NP_3182A"/>
<comment type="cofactor">
    <cofactor evidence="1">
        <name>Mg(2+)</name>
        <dbReference type="ChEBI" id="CHEBI:18420"/>
    </cofactor>
</comment>
<dbReference type="NCBIfam" id="TIGR01549">
    <property type="entry name" value="HAD-SF-IA-v1"/>
    <property type="match status" value="1"/>
</dbReference>
<dbReference type="Pfam" id="PF13419">
    <property type="entry name" value="HAD_2"/>
    <property type="match status" value="1"/>
</dbReference>
<name>A0A1U7EX42_NATPD</name>
<dbReference type="SUPFAM" id="SSF56784">
    <property type="entry name" value="HAD-like"/>
    <property type="match status" value="1"/>
</dbReference>
<evidence type="ECO:0000313" key="5">
    <source>
        <dbReference type="EMBL" id="CAI49682.1"/>
    </source>
</evidence>
<dbReference type="InterPro" id="IPR051400">
    <property type="entry name" value="HAD-like_hydrolase"/>
</dbReference>
<evidence type="ECO:0000256" key="4">
    <source>
        <dbReference type="ARBA" id="ARBA00022842"/>
    </source>
</evidence>